<evidence type="ECO:0000313" key="2">
    <source>
        <dbReference type="Proteomes" id="UP000077266"/>
    </source>
</evidence>
<reference evidence="1 2" key="1">
    <citation type="journal article" date="2016" name="Mol. Biol. Evol.">
        <title>Comparative Genomics of Early-Diverging Mushroom-Forming Fungi Provides Insights into the Origins of Lignocellulose Decay Capabilities.</title>
        <authorList>
            <person name="Nagy L.G."/>
            <person name="Riley R."/>
            <person name="Tritt A."/>
            <person name="Adam C."/>
            <person name="Daum C."/>
            <person name="Floudas D."/>
            <person name="Sun H."/>
            <person name="Yadav J.S."/>
            <person name="Pangilinan J."/>
            <person name="Larsson K.H."/>
            <person name="Matsuura K."/>
            <person name="Barry K."/>
            <person name="Labutti K."/>
            <person name="Kuo R."/>
            <person name="Ohm R.A."/>
            <person name="Bhattacharya S.S."/>
            <person name="Shirouzu T."/>
            <person name="Yoshinaga Y."/>
            <person name="Martin F.M."/>
            <person name="Grigoriev I.V."/>
            <person name="Hibbett D.S."/>
        </authorList>
    </citation>
    <scope>NUCLEOTIDE SEQUENCE [LARGE SCALE GENOMIC DNA]</scope>
    <source>
        <strain evidence="1 2">HHB12029</strain>
    </source>
</reference>
<evidence type="ECO:0000313" key="1">
    <source>
        <dbReference type="EMBL" id="KZV86626.1"/>
    </source>
</evidence>
<dbReference type="AlphaFoldDB" id="A0A165ECV1"/>
<dbReference type="InterPro" id="IPR001138">
    <property type="entry name" value="Zn2Cys6_DnaBD"/>
</dbReference>
<name>A0A165ECV1_EXIGL</name>
<sequence length="251" mass="26230">MPKEQLQSARSGSSVTLNKSCRECSKVRCKYDTGPPCERCQTLNRDCEIIPRKPRTAPMALDELKQALASLERRSAADLKELTRENTMLKDRQRQLVGLIREIAVLAGTHGSTGYVPVNSLRATLDSVSLAALLDDSATSSTADQSASLAFAGPSRLAASAPSEQAGANLFPGDPPFSLPSASPSLASTASAGPLDGPTLPTAWFFGPDNAINTLSSQHDISSDLSVLFPDFDATTVSGLVDPGGGAGTVL</sequence>
<dbReference type="EMBL" id="KV426150">
    <property type="protein sequence ID" value="KZV86626.1"/>
    <property type="molecule type" value="Genomic_DNA"/>
</dbReference>
<dbReference type="InParanoid" id="A0A165ECV1"/>
<dbReference type="GO" id="GO:0008270">
    <property type="term" value="F:zinc ion binding"/>
    <property type="evidence" value="ECO:0007669"/>
    <property type="project" value="InterPro"/>
</dbReference>
<proteinExistence type="predicted"/>
<dbReference type="InterPro" id="IPR036864">
    <property type="entry name" value="Zn2-C6_fun-type_DNA-bd_sf"/>
</dbReference>
<dbReference type="Gene3D" id="4.10.240.10">
    <property type="entry name" value="Zn(2)-C6 fungal-type DNA-binding domain"/>
    <property type="match status" value="1"/>
</dbReference>
<gene>
    <name evidence="1" type="ORF">EXIGLDRAFT_219523</name>
</gene>
<dbReference type="CDD" id="cd00067">
    <property type="entry name" value="GAL4"/>
    <property type="match status" value="1"/>
</dbReference>
<keyword evidence="2" id="KW-1185">Reference proteome</keyword>
<dbReference type="Proteomes" id="UP000077266">
    <property type="component" value="Unassembled WGS sequence"/>
</dbReference>
<evidence type="ECO:0008006" key="3">
    <source>
        <dbReference type="Google" id="ProtNLM"/>
    </source>
</evidence>
<protein>
    <recommendedName>
        <fullName evidence="3">Zn(2)-C6 fungal-type domain-containing protein</fullName>
    </recommendedName>
</protein>
<organism evidence="1 2">
    <name type="scientific">Exidia glandulosa HHB12029</name>
    <dbReference type="NCBI Taxonomy" id="1314781"/>
    <lineage>
        <taxon>Eukaryota</taxon>
        <taxon>Fungi</taxon>
        <taxon>Dikarya</taxon>
        <taxon>Basidiomycota</taxon>
        <taxon>Agaricomycotina</taxon>
        <taxon>Agaricomycetes</taxon>
        <taxon>Auriculariales</taxon>
        <taxon>Exidiaceae</taxon>
        <taxon>Exidia</taxon>
    </lineage>
</organism>
<dbReference type="GO" id="GO:0000981">
    <property type="term" value="F:DNA-binding transcription factor activity, RNA polymerase II-specific"/>
    <property type="evidence" value="ECO:0007669"/>
    <property type="project" value="InterPro"/>
</dbReference>
<accession>A0A165ECV1</accession>